<feature type="region of interest" description="Disordered" evidence="1">
    <location>
        <begin position="87"/>
        <end position="121"/>
    </location>
</feature>
<keyword evidence="3" id="KW-1185">Reference proteome</keyword>
<evidence type="ECO:0000313" key="3">
    <source>
        <dbReference type="Proteomes" id="UP000225706"/>
    </source>
</evidence>
<reference evidence="3" key="1">
    <citation type="journal article" date="2017" name="bioRxiv">
        <title>Comparative analysis of the genomes of Stylophora pistillata and Acropora digitifera provides evidence for extensive differences between species of corals.</title>
        <authorList>
            <person name="Voolstra C.R."/>
            <person name="Li Y."/>
            <person name="Liew Y.J."/>
            <person name="Baumgarten S."/>
            <person name="Zoccola D."/>
            <person name="Flot J.-F."/>
            <person name="Tambutte S."/>
            <person name="Allemand D."/>
            <person name="Aranda M."/>
        </authorList>
    </citation>
    <scope>NUCLEOTIDE SEQUENCE [LARGE SCALE GENOMIC DNA]</scope>
</reference>
<sequence length="510" mass="55549">MVKVNSREESATDTLEIPSPTVTQGVKHTALSSEMDPKRAAAILDRRRVSASINEIRDLYSALQELVPGNTPSSPQHRAISTEINFTSVSSNPTSPSLKRRNAENGAKDTSRSPTSEDESIRVRRLLPVTPDSPSNLRKFKPKVIQTLDVNANHGLTKGKRPPNMGRRGSSGEVLLSMKTSKAGNPSPNMGRRGSSGEVLLGVRANQLKAPKSPLAMTRWSSHLDIATACETSSTVLDQPVELDRVVSPERLGRRGSEGGILTPNMNKSHKKLSPLVVKRRGSSGDILSTENFETTSNNLTSSTVTSPRNGAALYTDSYPRRGSLMSALTKFSHSFKRKTPPASPQRKEAADAANQTVVDGPVPTKQLPRLESQMDMLLNSLQDLQGAEVVHANAIDTETPRKRDQRRGSLGSEMQELLGALHELSNMATSSDSDSIGENESRSRRGSELQDRVPVQRESLDQLEAYFTEKLRDATRANASKSPSERSSESEALHSDREDAELSQVSSEM</sequence>
<evidence type="ECO:0000313" key="2">
    <source>
        <dbReference type="EMBL" id="PFX26070.1"/>
    </source>
</evidence>
<feature type="region of interest" description="Disordered" evidence="1">
    <location>
        <begin position="472"/>
        <end position="510"/>
    </location>
</feature>
<feature type="compositionally biased region" description="Basic and acidic residues" evidence="1">
    <location>
        <begin position="1"/>
        <end position="10"/>
    </location>
</feature>
<feature type="region of interest" description="Disordered" evidence="1">
    <location>
        <begin position="427"/>
        <end position="458"/>
    </location>
</feature>
<protein>
    <submittedName>
        <fullName evidence="2">Uncharacterized protein</fullName>
    </submittedName>
</protein>
<feature type="compositionally biased region" description="Polar residues" evidence="1">
    <location>
        <begin position="20"/>
        <end position="32"/>
    </location>
</feature>
<feature type="region of interest" description="Disordered" evidence="1">
    <location>
        <begin position="335"/>
        <end position="364"/>
    </location>
</feature>
<dbReference type="Proteomes" id="UP000225706">
    <property type="component" value="Unassembled WGS sequence"/>
</dbReference>
<dbReference type="EMBL" id="LSMT01000135">
    <property type="protein sequence ID" value="PFX26070.1"/>
    <property type="molecule type" value="Genomic_DNA"/>
</dbReference>
<name>A0A2B4SB71_STYPI</name>
<feature type="compositionally biased region" description="Basic and acidic residues" evidence="1">
    <location>
        <begin position="440"/>
        <end position="458"/>
    </location>
</feature>
<organism evidence="2 3">
    <name type="scientific">Stylophora pistillata</name>
    <name type="common">Smooth cauliflower coral</name>
    <dbReference type="NCBI Taxonomy" id="50429"/>
    <lineage>
        <taxon>Eukaryota</taxon>
        <taxon>Metazoa</taxon>
        <taxon>Cnidaria</taxon>
        <taxon>Anthozoa</taxon>
        <taxon>Hexacorallia</taxon>
        <taxon>Scleractinia</taxon>
        <taxon>Astrocoeniina</taxon>
        <taxon>Pocilloporidae</taxon>
        <taxon>Stylophora</taxon>
    </lineage>
</organism>
<feature type="compositionally biased region" description="Polar residues" evidence="1">
    <location>
        <begin position="427"/>
        <end position="439"/>
    </location>
</feature>
<dbReference type="AlphaFoldDB" id="A0A2B4SB71"/>
<feature type="compositionally biased region" description="Basic and acidic residues" evidence="1">
    <location>
        <begin position="484"/>
        <end position="498"/>
    </location>
</feature>
<dbReference type="OrthoDB" id="5986832at2759"/>
<comment type="caution">
    <text evidence="2">The sequence shown here is derived from an EMBL/GenBank/DDBJ whole genome shotgun (WGS) entry which is preliminary data.</text>
</comment>
<feature type="compositionally biased region" description="Basic and acidic residues" evidence="1">
    <location>
        <begin position="101"/>
        <end position="111"/>
    </location>
</feature>
<evidence type="ECO:0000256" key="1">
    <source>
        <dbReference type="SAM" id="MobiDB-lite"/>
    </source>
</evidence>
<gene>
    <name evidence="2" type="ORF">AWC38_SpisGene9276</name>
</gene>
<accession>A0A2B4SB71</accession>
<feature type="compositionally biased region" description="Polar residues" evidence="1">
    <location>
        <begin position="87"/>
        <end position="97"/>
    </location>
</feature>
<proteinExistence type="predicted"/>
<feature type="region of interest" description="Disordered" evidence="1">
    <location>
        <begin position="1"/>
        <end position="36"/>
    </location>
</feature>